<evidence type="ECO:0000313" key="1">
    <source>
        <dbReference type="EMBL" id="HAF6571021.1"/>
    </source>
</evidence>
<reference evidence="1" key="1">
    <citation type="journal article" date="2018" name="Genome Biol.">
        <title>SKESA: strategic k-mer extension for scrupulous assemblies.</title>
        <authorList>
            <person name="Souvorov A."/>
            <person name="Agarwala R."/>
            <person name="Lipman D.J."/>
        </authorList>
    </citation>
    <scope>NUCLEOTIDE SEQUENCE</scope>
    <source>
        <strain evidence="1">MA.GW_S01471-06</strain>
    </source>
</reference>
<sequence>MPQPGRTLSECSIFFDSRIPILSGVIGEAFGVLPCHPSRSRFTHRVI</sequence>
<accession>A0A750U2C6</accession>
<dbReference type="AlphaFoldDB" id="A0A750U2C6"/>
<gene>
    <name evidence="1" type="ORF">G8A19_004180</name>
</gene>
<organism evidence="1">
    <name type="scientific">Salmonella enterica</name>
    <name type="common">Salmonella choleraesuis</name>
    <dbReference type="NCBI Taxonomy" id="28901"/>
    <lineage>
        <taxon>Bacteria</taxon>
        <taxon>Pseudomonadati</taxon>
        <taxon>Pseudomonadota</taxon>
        <taxon>Gammaproteobacteria</taxon>
        <taxon>Enterobacterales</taxon>
        <taxon>Enterobacteriaceae</taxon>
        <taxon>Salmonella</taxon>
    </lineage>
</organism>
<dbReference type="EMBL" id="DAAVXR010000013">
    <property type="protein sequence ID" value="HAF6571021.1"/>
    <property type="molecule type" value="Genomic_DNA"/>
</dbReference>
<protein>
    <submittedName>
        <fullName evidence="1">Uncharacterized protein</fullName>
    </submittedName>
</protein>
<name>A0A750U2C6_SALER</name>
<reference evidence="1" key="2">
    <citation type="submission" date="2020-02" db="EMBL/GenBank/DDBJ databases">
        <authorList>
            <consortium name="NCBI Pathogen Detection Project"/>
        </authorList>
    </citation>
    <scope>NUCLEOTIDE SEQUENCE</scope>
    <source>
        <strain evidence="1">MA.GW_S01471-06</strain>
    </source>
</reference>
<comment type="caution">
    <text evidence="1">The sequence shown here is derived from an EMBL/GenBank/DDBJ whole genome shotgun (WGS) entry which is preliminary data.</text>
</comment>
<proteinExistence type="predicted"/>